<protein>
    <submittedName>
        <fullName evidence="4">Enoyl-CoA hydratase</fullName>
    </submittedName>
</protein>
<dbReference type="EMBL" id="DMND01000206">
    <property type="protein sequence ID" value="HAN29029.1"/>
    <property type="molecule type" value="Genomic_DNA"/>
</dbReference>
<name>A0A3C1KQN5_9GAMM</name>
<dbReference type="PANTHER" id="PTHR43684">
    <property type="match status" value="1"/>
</dbReference>
<organism evidence="4 5">
    <name type="scientific">Haliea salexigens</name>
    <dbReference type="NCBI Taxonomy" id="287487"/>
    <lineage>
        <taxon>Bacteria</taxon>
        <taxon>Pseudomonadati</taxon>
        <taxon>Pseudomonadota</taxon>
        <taxon>Gammaproteobacteria</taxon>
        <taxon>Cellvibrionales</taxon>
        <taxon>Halieaceae</taxon>
        <taxon>Haliea</taxon>
    </lineage>
</organism>
<dbReference type="GO" id="GO:0004165">
    <property type="term" value="F:delta(3)-delta(2)-enoyl-CoA isomerase activity"/>
    <property type="evidence" value="ECO:0007669"/>
    <property type="project" value="UniProtKB-ARBA"/>
</dbReference>
<dbReference type="AlphaFoldDB" id="A0A3C1KQN5"/>
<evidence type="ECO:0000256" key="1">
    <source>
        <dbReference type="ARBA" id="ARBA00004275"/>
    </source>
</evidence>
<dbReference type="Pfam" id="PF00378">
    <property type="entry name" value="ECH_1"/>
    <property type="match status" value="1"/>
</dbReference>
<dbReference type="Proteomes" id="UP000259273">
    <property type="component" value="Unassembled WGS sequence"/>
</dbReference>
<keyword evidence="2" id="KW-0576">Peroxisome</keyword>
<gene>
    <name evidence="4" type="ORF">DCP75_15160</name>
</gene>
<comment type="caution">
    <text evidence="4">The sequence shown here is derived from an EMBL/GenBank/DDBJ whole genome shotgun (WGS) entry which is preliminary data.</text>
</comment>
<evidence type="ECO:0000313" key="4">
    <source>
        <dbReference type="EMBL" id="HAN29029.1"/>
    </source>
</evidence>
<dbReference type="InterPro" id="IPR051053">
    <property type="entry name" value="ECH/Chromodomain_protein"/>
</dbReference>
<sequence length="245" mass="26510">MTTESEYVSTALIDSILVITLNRPEKKNALTPCMYWALVHTLHSAEGDDGIHVVMITNNGDYFCAGNDVSTFAALANTPYQDRPGFNFMMTLSAFNKPLVAAVNGSAVGLGVTLLLHCDLVCASTTARLSFPFVTIGLVPEFGSTALLPQRLGYQKAAEILLLGKKLEAADALKLGLFNTLAAGEQVYEQALAHCKALAMQPREAVLATKQLMKGNEVDTIQHRIDAETQAINRLLPHLRLPKKA</sequence>
<accession>A0A3C1KQN5</accession>
<evidence type="ECO:0000256" key="3">
    <source>
        <dbReference type="ARBA" id="ARBA00023235"/>
    </source>
</evidence>
<dbReference type="CDD" id="cd06558">
    <property type="entry name" value="crotonase-like"/>
    <property type="match status" value="1"/>
</dbReference>
<dbReference type="Gene3D" id="3.90.226.10">
    <property type="entry name" value="2-enoyl-CoA Hydratase, Chain A, domain 1"/>
    <property type="match status" value="1"/>
</dbReference>
<dbReference type="InterPro" id="IPR029045">
    <property type="entry name" value="ClpP/crotonase-like_dom_sf"/>
</dbReference>
<evidence type="ECO:0000256" key="2">
    <source>
        <dbReference type="ARBA" id="ARBA00023140"/>
    </source>
</evidence>
<dbReference type="InterPro" id="IPR001753">
    <property type="entry name" value="Enoyl-CoA_hydra/iso"/>
</dbReference>
<proteinExistence type="predicted"/>
<comment type="subcellular location">
    <subcellularLocation>
        <location evidence="1">Peroxisome</location>
    </subcellularLocation>
</comment>
<dbReference type="SUPFAM" id="SSF52096">
    <property type="entry name" value="ClpP/crotonase"/>
    <property type="match status" value="1"/>
</dbReference>
<evidence type="ECO:0000313" key="5">
    <source>
        <dbReference type="Proteomes" id="UP000259273"/>
    </source>
</evidence>
<reference evidence="4 5" key="1">
    <citation type="journal article" date="2018" name="Nat. Biotechnol.">
        <title>A standardized bacterial taxonomy based on genome phylogeny substantially revises the tree of life.</title>
        <authorList>
            <person name="Parks D.H."/>
            <person name="Chuvochina M."/>
            <person name="Waite D.W."/>
            <person name="Rinke C."/>
            <person name="Skarshewski A."/>
            <person name="Chaumeil P.A."/>
            <person name="Hugenholtz P."/>
        </authorList>
    </citation>
    <scope>NUCLEOTIDE SEQUENCE [LARGE SCALE GENOMIC DNA]</scope>
    <source>
        <strain evidence="4">UBA9158</strain>
    </source>
</reference>
<dbReference type="PANTHER" id="PTHR43684:SF1">
    <property type="entry name" value="ENOYL-COA DELTA ISOMERASE 2"/>
    <property type="match status" value="1"/>
</dbReference>
<keyword evidence="3" id="KW-0413">Isomerase</keyword>